<feature type="transmembrane region" description="Helical" evidence="1">
    <location>
        <begin position="7"/>
        <end position="26"/>
    </location>
</feature>
<reference evidence="2 3" key="1">
    <citation type="submission" date="2016-11" db="EMBL/GenBank/DDBJ databases">
        <authorList>
            <person name="Varghese N."/>
            <person name="Submissions S."/>
        </authorList>
    </citation>
    <scope>NUCLEOTIDE SEQUENCE [LARGE SCALE GENOMIC DNA]</scope>
    <source>
        <strain evidence="2 3">PA</strain>
    </source>
</reference>
<gene>
    <name evidence="2" type="ORF">SAMN05216246_11136</name>
</gene>
<dbReference type="Proteomes" id="UP000184390">
    <property type="component" value="Unassembled WGS sequence"/>
</dbReference>
<organism evidence="2 3">
    <name type="scientific">Actinomyces denticolens</name>
    <dbReference type="NCBI Taxonomy" id="52767"/>
    <lineage>
        <taxon>Bacteria</taxon>
        <taxon>Bacillati</taxon>
        <taxon>Actinomycetota</taxon>
        <taxon>Actinomycetes</taxon>
        <taxon>Actinomycetales</taxon>
        <taxon>Actinomycetaceae</taxon>
        <taxon>Actinomyces</taxon>
    </lineage>
</organism>
<dbReference type="RefSeq" id="WP_073453722.1">
    <property type="nucleotide sequence ID" value="NZ_BDIO01000002.1"/>
</dbReference>
<evidence type="ECO:0000313" key="2">
    <source>
        <dbReference type="EMBL" id="SHJ10469.1"/>
    </source>
</evidence>
<evidence type="ECO:0000256" key="1">
    <source>
        <dbReference type="SAM" id="Phobius"/>
    </source>
</evidence>
<feature type="transmembrane region" description="Helical" evidence="1">
    <location>
        <begin position="77"/>
        <end position="100"/>
    </location>
</feature>
<evidence type="ECO:0000313" key="3">
    <source>
        <dbReference type="Proteomes" id="UP000184390"/>
    </source>
</evidence>
<dbReference type="EMBL" id="FQYL01000011">
    <property type="protein sequence ID" value="SHJ10469.1"/>
    <property type="molecule type" value="Genomic_DNA"/>
</dbReference>
<sequence length="120" mass="12765">MKRVKPWILYVTALLLFAAGAGMIAVPHIGPEPEVTCQPANGQTSGFAIEKDGQECPLSPEDFDRIWEWENDSAVPLHIAGLITAVVAIGVGITAVVVTVRRRRARKSAAALPGPTGPRV</sequence>
<name>A0ABY1IFT9_9ACTO</name>
<keyword evidence="3" id="KW-1185">Reference proteome</keyword>
<keyword evidence="1" id="KW-0472">Membrane</keyword>
<comment type="caution">
    <text evidence="2">The sequence shown here is derived from an EMBL/GenBank/DDBJ whole genome shotgun (WGS) entry which is preliminary data.</text>
</comment>
<keyword evidence="1" id="KW-0812">Transmembrane</keyword>
<accession>A0ABY1IFT9</accession>
<evidence type="ECO:0008006" key="4">
    <source>
        <dbReference type="Google" id="ProtNLM"/>
    </source>
</evidence>
<protein>
    <recommendedName>
        <fullName evidence="4">Cobalt/nickel transport protein</fullName>
    </recommendedName>
</protein>
<proteinExistence type="predicted"/>
<keyword evidence="1" id="KW-1133">Transmembrane helix</keyword>